<name>A0A2S4L8R4_9HYPO</name>
<protein>
    <submittedName>
        <fullName evidence="1">Acyl-CoA synthetase YngI</fullName>
    </submittedName>
</protein>
<proteinExistence type="predicted"/>
<sequence length="123" mass="13325">MPSPLAVSVNSIAPIVLITEKNIQGASSSARRNTLATGKTSRNILIGLKTDLQLVLCNGSFNSGSSKLKLASYSDFVARGEYSKLSDAELIDKEGVSGPGRRHRQPAIHLRLVPEHIRSRFQL</sequence>
<dbReference type="Proteomes" id="UP000237481">
    <property type="component" value="Unassembled WGS sequence"/>
</dbReference>
<organism evidence="1 2">
    <name type="scientific">Tolypocladium paradoxum</name>
    <dbReference type="NCBI Taxonomy" id="94208"/>
    <lineage>
        <taxon>Eukaryota</taxon>
        <taxon>Fungi</taxon>
        <taxon>Dikarya</taxon>
        <taxon>Ascomycota</taxon>
        <taxon>Pezizomycotina</taxon>
        <taxon>Sordariomycetes</taxon>
        <taxon>Hypocreomycetidae</taxon>
        <taxon>Hypocreales</taxon>
        <taxon>Ophiocordycipitaceae</taxon>
        <taxon>Tolypocladium</taxon>
    </lineage>
</organism>
<keyword evidence="2" id="KW-1185">Reference proteome</keyword>
<dbReference type="EMBL" id="PKSG01000095">
    <property type="protein sequence ID" value="POR38848.1"/>
    <property type="molecule type" value="Genomic_DNA"/>
</dbReference>
<evidence type="ECO:0000313" key="2">
    <source>
        <dbReference type="Proteomes" id="UP000237481"/>
    </source>
</evidence>
<reference evidence="1 2" key="1">
    <citation type="submission" date="2018-01" db="EMBL/GenBank/DDBJ databases">
        <title>Harnessing the power of phylogenomics to disentangle the directionality and signatures of interkingdom host jumping in the parasitic fungal genus Tolypocladium.</title>
        <authorList>
            <person name="Quandt C.A."/>
            <person name="Patterson W."/>
            <person name="Spatafora J.W."/>
        </authorList>
    </citation>
    <scope>NUCLEOTIDE SEQUENCE [LARGE SCALE GENOMIC DNA]</scope>
    <source>
        <strain evidence="1 2">NRBC 100945</strain>
    </source>
</reference>
<evidence type="ECO:0000313" key="1">
    <source>
        <dbReference type="EMBL" id="POR38848.1"/>
    </source>
</evidence>
<gene>
    <name evidence="1" type="ORF">TPAR_00939</name>
</gene>
<accession>A0A2S4L8R4</accession>
<dbReference type="AlphaFoldDB" id="A0A2S4L8R4"/>
<comment type="caution">
    <text evidence="1">The sequence shown here is derived from an EMBL/GenBank/DDBJ whole genome shotgun (WGS) entry which is preliminary data.</text>
</comment>